<evidence type="ECO:0000256" key="3">
    <source>
        <dbReference type="ARBA" id="ARBA00012643"/>
    </source>
</evidence>
<dbReference type="EMBL" id="BSUL01000001">
    <property type="protein sequence ID" value="GMA26849.1"/>
    <property type="molecule type" value="Genomic_DNA"/>
</dbReference>
<evidence type="ECO:0000313" key="7">
    <source>
        <dbReference type="EMBL" id="GMA26849.1"/>
    </source>
</evidence>
<keyword evidence="5" id="KW-0378">Hydrolase</keyword>
<dbReference type="Gene3D" id="3.40.1210.10">
    <property type="entry name" value="Survival protein SurE-like phosphatase/nucleotidase"/>
    <property type="match status" value="1"/>
</dbReference>
<dbReference type="PANTHER" id="PTHR30457:SF0">
    <property type="entry name" value="PHOSPHATASE, PUTATIVE (AFU_ORTHOLOGUE AFUA_4G01070)-RELATED"/>
    <property type="match status" value="1"/>
</dbReference>
<organism evidence="7 8">
    <name type="scientific">Arenivirga flava</name>
    <dbReference type="NCBI Taxonomy" id="1930060"/>
    <lineage>
        <taxon>Bacteria</taxon>
        <taxon>Bacillati</taxon>
        <taxon>Actinomycetota</taxon>
        <taxon>Actinomycetes</taxon>
        <taxon>Micrococcales</taxon>
        <taxon>Microbacteriaceae</taxon>
        <taxon>Arenivirga</taxon>
    </lineage>
</organism>
<evidence type="ECO:0000259" key="6">
    <source>
        <dbReference type="Pfam" id="PF01975"/>
    </source>
</evidence>
<name>A0AA37X7Y3_9MICO</name>
<comment type="similarity">
    <text evidence="2">Belongs to the SurE nucleotidase family.</text>
</comment>
<dbReference type="Proteomes" id="UP001157160">
    <property type="component" value="Unassembled WGS sequence"/>
</dbReference>
<dbReference type="GO" id="GO:0046872">
    <property type="term" value="F:metal ion binding"/>
    <property type="evidence" value="ECO:0007669"/>
    <property type="project" value="UniProtKB-KW"/>
</dbReference>
<protein>
    <recommendedName>
        <fullName evidence="3">5'-nucleotidase</fullName>
        <ecNumber evidence="3">3.1.3.5</ecNumber>
    </recommendedName>
</protein>
<dbReference type="AlphaFoldDB" id="A0AA37X7Y3"/>
<dbReference type="InterPro" id="IPR002828">
    <property type="entry name" value="SurE-like_Pase/nucleotidase"/>
</dbReference>
<proteinExistence type="inferred from homology"/>
<evidence type="ECO:0000256" key="2">
    <source>
        <dbReference type="ARBA" id="ARBA00011062"/>
    </source>
</evidence>
<comment type="catalytic activity">
    <reaction evidence="1">
        <text>a ribonucleoside 5'-phosphate + H2O = a ribonucleoside + phosphate</text>
        <dbReference type="Rhea" id="RHEA:12484"/>
        <dbReference type="ChEBI" id="CHEBI:15377"/>
        <dbReference type="ChEBI" id="CHEBI:18254"/>
        <dbReference type="ChEBI" id="CHEBI:43474"/>
        <dbReference type="ChEBI" id="CHEBI:58043"/>
        <dbReference type="EC" id="3.1.3.5"/>
    </reaction>
</comment>
<comment type="caution">
    <text evidence="7">The sequence shown here is derived from an EMBL/GenBank/DDBJ whole genome shotgun (WGS) entry which is preliminary data.</text>
</comment>
<dbReference type="GO" id="GO:0008253">
    <property type="term" value="F:5'-nucleotidase activity"/>
    <property type="evidence" value="ECO:0007669"/>
    <property type="project" value="UniProtKB-EC"/>
</dbReference>
<dbReference type="InterPro" id="IPR036523">
    <property type="entry name" value="SurE-like_sf"/>
</dbReference>
<evidence type="ECO:0000256" key="1">
    <source>
        <dbReference type="ARBA" id="ARBA00000815"/>
    </source>
</evidence>
<feature type="domain" description="Survival protein SurE-like phosphatase/nucleotidase" evidence="6">
    <location>
        <begin position="4"/>
        <end position="154"/>
    </location>
</feature>
<dbReference type="EC" id="3.1.3.5" evidence="3"/>
<keyword evidence="4" id="KW-0479">Metal-binding</keyword>
<keyword evidence="8" id="KW-1185">Reference proteome</keyword>
<reference evidence="7 8" key="1">
    <citation type="journal article" date="2014" name="Int. J. Syst. Evol. Microbiol.">
        <title>Complete genome sequence of Corynebacterium casei LMG S-19264T (=DSM 44701T), isolated from a smear-ripened cheese.</title>
        <authorList>
            <consortium name="US DOE Joint Genome Institute (JGI-PGF)"/>
            <person name="Walter F."/>
            <person name="Albersmeier A."/>
            <person name="Kalinowski J."/>
            <person name="Ruckert C."/>
        </authorList>
    </citation>
    <scope>NUCLEOTIDE SEQUENCE [LARGE SCALE GENOMIC DNA]</scope>
    <source>
        <strain evidence="7 8">NBRC 112289</strain>
    </source>
</reference>
<dbReference type="PANTHER" id="PTHR30457">
    <property type="entry name" value="5'-NUCLEOTIDASE SURE"/>
    <property type="match status" value="1"/>
</dbReference>
<accession>A0AA37X7Y3</accession>
<dbReference type="RefSeq" id="WP_431307970.1">
    <property type="nucleotide sequence ID" value="NZ_BSUL01000001.1"/>
</dbReference>
<dbReference type="SUPFAM" id="SSF64167">
    <property type="entry name" value="SurE-like"/>
    <property type="match status" value="1"/>
</dbReference>
<sequence>MAVELGHDVVVAAPSTEASGSGAAIIGADEQGRVTIEHREQDGLQVYAVGAAPALIALLGAHGSFGTPPDLVLSGINRGANVGRVVLHSGTVGAALTAGANGSRGLAVSLDVGLRPEALHWDSAAAAAATVLDAVLAAEEGTVVNVNAPNTATPAALEWAALSSFGIVQALVAEPGEAGGARLTIADPQAELEPGTDAALLRDGLAVATAITGIGEAPPLAS</sequence>
<evidence type="ECO:0000313" key="8">
    <source>
        <dbReference type="Proteomes" id="UP001157160"/>
    </source>
</evidence>
<gene>
    <name evidence="7" type="primary">surE</name>
    <name evidence="7" type="ORF">GCM10025874_01020</name>
</gene>
<evidence type="ECO:0000256" key="5">
    <source>
        <dbReference type="ARBA" id="ARBA00022801"/>
    </source>
</evidence>
<dbReference type="Pfam" id="PF01975">
    <property type="entry name" value="SurE"/>
    <property type="match status" value="1"/>
</dbReference>
<evidence type="ECO:0000256" key="4">
    <source>
        <dbReference type="ARBA" id="ARBA00022723"/>
    </source>
</evidence>
<dbReference type="InterPro" id="IPR030048">
    <property type="entry name" value="SurE"/>
</dbReference>